<sequence length="110" mass="12794">MKRWLVSGWLVLALSLAGGGSAAAMRCGNDLVLVGERKLEVLKSCGEPDFVDTWEERRRERIYYFGHWYPDYRLVVVEEWTYNFGPSLFMRTLTFENGRLVEIETGDYGF</sequence>
<feature type="signal peptide" evidence="1">
    <location>
        <begin position="1"/>
        <end position="24"/>
    </location>
</feature>
<reference evidence="2 3" key="2">
    <citation type="journal article" date="2021" name="Int. J. Syst. Evol. Microbiol.">
        <title>Isolation and Polyphasic Characterization of Desulfuromonas versatilis sp. Nov., an Electrogenic Bacteria Capable of Versatile Metabolism Isolated from a Graphene Oxide-Reducing Enrichment Culture.</title>
        <authorList>
            <person name="Xie L."/>
            <person name="Yoshida N."/>
            <person name="Ishii S."/>
            <person name="Meng L."/>
        </authorList>
    </citation>
    <scope>NUCLEOTIDE SEQUENCE [LARGE SCALE GENOMIC DNA]</scope>
    <source>
        <strain evidence="2 3">NIT-T3</strain>
    </source>
</reference>
<dbReference type="RefSeq" id="WP_221251336.1">
    <property type="nucleotide sequence ID" value="NZ_AP024355.1"/>
</dbReference>
<evidence type="ECO:0008006" key="4">
    <source>
        <dbReference type="Google" id="ProtNLM"/>
    </source>
</evidence>
<evidence type="ECO:0000313" key="3">
    <source>
        <dbReference type="Proteomes" id="UP001319827"/>
    </source>
</evidence>
<name>A0ABM8HTU7_9BACT</name>
<protein>
    <recommendedName>
        <fullName evidence="4">DUF2845 domain-containing protein</fullName>
    </recommendedName>
</protein>
<reference evidence="2 3" key="1">
    <citation type="journal article" date="2016" name="C (Basel)">
        <title>Selective Growth of and Electricity Production by Marine Exoelectrogenic Bacteria in Self-Aggregated Hydrogel of Microbially Reduced Graphene Oxide.</title>
        <authorList>
            <person name="Yoshida N."/>
            <person name="Goto Y."/>
            <person name="Miyata Y."/>
        </authorList>
    </citation>
    <scope>NUCLEOTIDE SEQUENCE [LARGE SCALE GENOMIC DNA]</scope>
    <source>
        <strain evidence="2 3">NIT-T3</strain>
    </source>
</reference>
<dbReference type="Pfam" id="PF11006">
    <property type="entry name" value="DUF2845"/>
    <property type="match status" value="1"/>
</dbReference>
<dbReference type="InterPro" id="IPR021268">
    <property type="entry name" value="DUF2845"/>
</dbReference>
<evidence type="ECO:0000256" key="1">
    <source>
        <dbReference type="SAM" id="SignalP"/>
    </source>
</evidence>
<evidence type="ECO:0000313" key="2">
    <source>
        <dbReference type="EMBL" id="BCR03899.1"/>
    </source>
</evidence>
<dbReference type="Proteomes" id="UP001319827">
    <property type="component" value="Chromosome"/>
</dbReference>
<keyword evidence="1" id="KW-0732">Signal</keyword>
<proteinExistence type="predicted"/>
<gene>
    <name evidence="2" type="ORF">DESUT3_09680</name>
</gene>
<organism evidence="2 3">
    <name type="scientific">Desulfuromonas versatilis</name>
    <dbReference type="NCBI Taxonomy" id="2802975"/>
    <lineage>
        <taxon>Bacteria</taxon>
        <taxon>Pseudomonadati</taxon>
        <taxon>Thermodesulfobacteriota</taxon>
        <taxon>Desulfuromonadia</taxon>
        <taxon>Desulfuromonadales</taxon>
        <taxon>Desulfuromonadaceae</taxon>
        <taxon>Desulfuromonas</taxon>
    </lineage>
</organism>
<feature type="chain" id="PRO_5045317298" description="DUF2845 domain-containing protein" evidence="1">
    <location>
        <begin position="25"/>
        <end position="110"/>
    </location>
</feature>
<accession>A0ABM8HTU7</accession>
<keyword evidence="3" id="KW-1185">Reference proteome</keyword>
<dbReference type="EMBL" id="AP024355">
    <property type="protein sequence ID" value="BCR03899.1"/>
    <property type="molecule type" value="Genomic_DNA"/>
</dbReference>